<keyword evidence="2" id="KW-1185">Reference proteome</keyword>
<organism evidence="1 2">
    <name type="scientific">Actinacidiphila paucisporea</name>
    <dbReference type="NCBI Taxonomy" id="310782"/>
    <lineage>
        <taxon>Bacteria</taxon>
        <taxon>Bacillati</taxon>
        <taxon>Actinomycetota</taxon>
        <taxon>Actinomycetes</taxon>
        <taxon>Kitasatosporales</taxon>
        <taxon>Streptomycetaceae</taxon>
        <taxon>Actinacidiphila</taxon>
    </lineage>
</organism>
<accession>A0A1M6YJG5</accession>
<proteinExistence type="predicted"/>
<evidence type="ECO:0000313" key="2">
    <source>
        <dbReference type="Proteomes" id="UP000184111"/>
    </source>
</evidence>
<sequence length="174" mass="18444">MARCRGALATRQLEVAAAVWGTERLLDGSGCASEVGDGIQVVAGRRAMARVLARAYGQPVGNRLSLYSSPFAGSTERQAAVDGRLAAQGVRLRAIYQQPSLPRRVELSPAGVEIRCANLVPMDMVVDDRTAILPVDPDRPGVALMVISDPAWFQLAGALAQDCWARAEGLGDVC</sequence>
<dbReference type="STRING" id="310782.SAMN05216499_10313"/>
<evidence type="ECO:0000313" key="1">
    <source>
        <dbReference type="EMBL" id="SHL18377.1"/>
    </source>
</evidence>
<dbReference type="EMBL" id="FRBI01000003">
    <property type="protein sequence ID" value="SHL18377.1"/>
    <property type="molecule type" value="Genomic_DNA"/>
</dbReference>
<gene>
    <name evidence="1" type="ORF">SAMN05216499_10313</name>
</gene>
<reference evidence="1 2" key="1">
    <citation type="submission" date="2016-11" db="EMBL/GenBank/DDBJ databases">
        <authorList>
            <person name="Jaros S."/>
            <person name="Januszkiewicz K."/>
            <person name="Wedrychowicz H."/>
        </authorList>
    </citation>
    <scope>NUCLEOTIDE SEQUENCE [LARGE SCALE GENOMIC DNA]</scope>
    <source>
        <strain evidence="1 2">CGMCC 4.2025</strain>
    </source>
</reference>
<dbReference type="AlphaFoldDB" id="A0A1M6YJG5"/>
<name>A0A1M6YJG5_9ACTN</name>
<dbReference type="Proteomes" id="UP000184111">
    <property type="component" value="Unassembled WGS sequence"/>
</dbReference>
<protein>
    <submittedName>
        <fullName evidence="1">Uncharacterized protein</fullName>
    </submittedName>
</protein>